<dbReference type="RefSeq" id="WP_341429456.1">
    <property type="nucleotide sequence ID" value="NZ_JBBUTG010000051.1"/>
</dbReference>
<dbReference type="Proteomes" id="UP001371218">
    <property type="component" value="Unassembled WGS sequence"/>
</dbReference>
<proteinExistence type="predicted"/>
<organism evidence="1 2">
    <name type="scientific">Ideonella lacteola</name>
    <dbReference type="NCBI Taxonomy" id="2984193"/>
    <lineage>
        <taxon>Bacteria</taxon>
        <taxon>Pseudomonadati</taxon>
        <taxon>Pseudomonadota</taxon>
        <taxon>Betaproteobacteria</taxon>
        <taxon>Burkholderiales</taxon>
        <taxon>Sphaerotilaceae</taxon>
        <taxon>Ideonella</taxon>
    </lineage>
</organism>
<evidence type="ECO:0000313" key="2">
    <source>
        <dbReference type="Proteomes" id="UP001371218"/>
    </source>
</evidence>
<accession>A0ABU9BYF5</accession>
<name>A0ABU9BYF5_9BURK</name>
<keyword evidence="2" id="KW-1185">Reference proteome</keyword>
<dbReference type="EMBL" id="JBBUTG010000051">
    <property type="protein sequence ID" value="MEK8035021.1"/>
    <property type="molecule type" value="Genomic_DNA"/>
</dbReference>
<reference evidence="1 2" key="1">
    <citation type="submission" date="2024-04" db="EMBL/GenBank/DDBJ databases">
        <title>Novel species of the genus Ideonella isolated from streams.</title>
        <authorList>
            <person name="Lu H."/>
        </authorList>
    </citation>
    <scope>NUCLEOTIDE SEQUENCE [LARGE SCALE GENOMIC DNA]</scope>
    <source>
        <strain evidence="1 2">DXS29W</strain>
    </source>
</reference>
<protein>
    <submittedName>
        <fullName evidence="1">Uncharacterized protein</fullName>
    </submittedName>
</protein>
<sequence length="117" mass="12750">MADDFLIDLVVPNGFESLMPLLGQAPFEITVEEREGNPFGVLVQSTVSEVAGFWFAGSSGEVHHYECSVRPSNPGPAEAVLLSLSSLFQQASLSHRVFRIVHELEENEEVVSYVASA</sequence>
<evidence type="ECO:0000313" key="1">
    <source>
        <dbReference type="EMBL" id="MEK8035021.1"/>
    </source>
</evidence>
<comment type="caution">
    <text evidence="1">The sequence shown here is derived from an EMBL/GenBank/DDBJ whole genome shotgun (WGS) entry which is preliminary data.</text>
</comment>
<gene>
    <name evidence="1" type="ORF">AACH06_29750</name>
</gene>